<dbReference type="PROSITE" id="PS50109">
    <property type="entry name" value="HIS_KIN"/>
    <property type="match status" value="1"/>
</dbReference>
<dbReference type="Gene3D" id="3.30.565.10">
    <property type="entry name" value="Histidine kinase-like ATPase, C-terminal domain"/>
    <property type="match status" value="1"/>
</dbReference>
<dbReference type="SMART" id="SM00387">
    <property type="entry name" value="HATPase_c"/>
    <property type="match status" value="1"/>
</dbReference>
<feature type="compositionally biased region" description="Polar residues" evidence="4">
    <location>
        <begin position="41"/>
        <end position="50"/>
    </location>
</feature>
<evidence type="ECO:0000259" key="6">
    <source>
        <dbReference type="PROSITE" id="PS50113"/>
    </source>
</evidence>
<dbReference type="CDD" id="cd00082">
    <property type="entry name" value="HisKA"/>
    <property type="match status" value="1"/>
</dbReference>
<gene>
    <name evidence="7" type="ORF">EYC87_00290</name>
</gene>
<evidence type="ECO:0000256" key="4">
    <source>
        <dbReference type="SAM" id="MobiDB-lite"/>
    </source>
</evidence>
<feature type="domain" description="Histidine kinase" evidence="5">
    <location>
        <begin position="336"/>
        <end position="553"/>
    </location>
</feature>
<dbReference type="InterPro" id="IPR013655">
    <property type="entry name" value="PAS_fold_3"/>
</dbReference>
<dbReference type="SUPFAM" id="SSF55874">
    <property type="entry name" value="ATPase domain of HSP90 chaperone/DNA topoisomerase II/histidine kinase"/>
    <property type="match status" value="1"/>
</dbReference>
<dbReference type="SMART" id="SM00388">
    <property type="entry name" value="HisKA"/>
    <property type="match status" value="1"/>
</dbReference>
<organism evidence="7 8">
    <name type="scientific">Candidatus Seongchinamella marina</name>
    <dbReference type="NCBI Taxonomy" id="2518990"/>
    <lineage>
        <taxon>Bacteria</taxon>
        <taxon>Pseudomonadati</taxon>
        <taxon>Pseudomonadota</taxon>
        <taxon>Gammaproteobacteria</taxon>
        <taxon>Cellvibrionales</taxon>
        <taxon>Halieaceae</taxon>
        <taxon>Seongchinamella</taxon>
    </lineage>
</organism>
<dbReference type="SMART" id="SM00086">
    <property type="entry name" value="PAC"/>
    <property type="match status" value="2"/>
</dbReference>
<dbReference type="PANTHER" id="PTHR43065">
    <property type="entry name" value="SENSOR HISTIDINE KINASE"/>
    <property type="match status" value="1"/>
</dbReference>
<evidence type="ECO:0000259" key="5">
    <source>
        <dbReference type="PROSITE" id="PS50109"/>
    </source>
</evidence>
<dbReference type="Gene3D" id="3.30.450.20">
    <property type="entry name" value="PAS domain"/>
    <property type="match status" value="2"/>
</dbReference>
<name>A0ABT3SPV1_9GAMM</name>
<evidence type="ECO:0000256" key="2">
    <source>
        <dbReference type="ARBA" id="ARBA00012438"/>
    </source>
</evidence>
<evidence type="ECO:0000313" key="7">
    <source>
        <dbReference type="EMBL" id="MCX2972021.1"/>
    </source>
</evidence>
<dbReference type="EC" id="2.7.13.3" evidence="2"/>
<dbReference type="PRINTS" id="PR00344">
    <property type="entry name" value="BCTRLSENSOR"/>
</dbReference>
<dbReference type="SUPFAM" id="SSF55785">
    <property type="entry name" value="PYP-like sensor domain (PAS domain)"/>
    <property type="match status" value="2"/>
</dbReference>
<dbReference type="Pfam" id="PF02518">
    <property type="entry name" value="HATPase_c"/>
    <property type="match status" value="1"/>
</dbReference>
<dbReference type="InterPro" id="IPR005467">
    <property type="entry name" value="His_kinase_dom"/>
</dbReference>
<sequence>MKNNSKSLQALVDKLQNELAVAHARIRALEGPSTPPKQVGASASASNQTDKSARAREVALHQTEEIAKLGHEIWDHVQEKTLFVSEELARIYGLSVDEYMLAVQKMEDYFKFVVPEDREAYKEFENRFQKEESFNPLSIEYRITRTDGKIRHLRQSSKLIPAEVGPPTQSLNVIQDITRFKQVEAELQRSRGALEESTEILALSASIANLGHAVWDYDDDKFLLVSDGWASCFGLTQDDFLEIAPDLDHYLLLVHPGDRERYKAYYYDESDFPQIDYRIIDSNGETRHVEQHYMLREQSGLDTAVVTIQDITENKKTEAQLIQSSKLITLGEMSAAMAHELNQPLNVIVLAAENAARKISQGTAEQSYLIERLERIVAQAKRASTIINHLRTFGREAKEEFYEVDLRKAAVGALELMGEQLRLAQVEVETNFDDDFPLVMGHQIQLEQMFINLYSNAFHAIKKNDPEERTILIEAFKSRGGEATIRVSDTGGGIPDSVLPNIFDPFYTTKSIEEGTGLGLSVSYGFVLAMGGTIAASNTELGVCFEIKIPSAIEDGTSN</sequence>
<dbReference type="Pfam" id="PF00512">
    <property type="entry name" value="HisKA"/>
    <property type="match status" value="1"/>
</dbReference>
<dbReference type="InterPro" id="IPR003594">
    <property type="entry name" value="HATPase_dom"/>
</dbReference>
<proteinExistence type="predicted"/>
<feature type="domain" description="PAC" evidence="6">
    <location>
        <begin position="137"/>
        <end position="189"/>
    </location>
</feature>
<dbReference type="InterPro" id="IPR036097">
    <property type="entry name" value="HisK_dim/P_sf"/>
</dbReference>
<keyword evidence="8" id="KW-1185">Reference proteome</keyword>
<evidence type="ECO:0000313" key="8">
    <source>
        <dbReference type="Proteomes" id="UP001143307"/>
    </source>
</evidence>
<dbReference type="InterPro" id="IPR003661">
    <property type="entry name" value="HisK_dim/P_dom"/>
</dbReference>
<dbReference type="Pfam" id="PF08447">
    <property type="entry name" value="PAS_3"/>
    <property type="match status" value="2"/>
</dbReference>
<dbReference type="Proteomes" id="UP001143307">
    <property type="component" value="Unassembled WGS sequence"/>
</dbReference>
<dbReference type="Gene3D" id="2.10.70.100">
    <property type="match status" value="1"/>
</dbReference>
<comment type="caution">
    <text evidence="7">The sequence shown here is derived from an EMBL/GenBank/DDBJ whole genome shotgun (WGS) entry which is preliminary data.</text>
</comment>
<evidence type="ECO:0000256" key="1">
    <source>
        <dbReference type="ARBA" id="ARBA00000085"/>
    </source>
</evidence>
<dbReference type="RefSeq" id="WP_279251089.1">
    <property type="nucleotide sequence ID" value="NZ_SHNP01000001.1"/>
</dbReference>
<dbReference type="InterPro" id="IPR036890">
    <property type="entry name" value="HATPase_C_sf"/>
</dbReference>
<dbReference type="PROSITE" id="PS50113">
    <property type="entry name" value="PAC"/>
    <property type="match status" value="2"/>
</dbReference>
<dbReference type="InterPro" id="IPR000700">
    <property type="entry name" value="PAS-assoc_C"/>
</dbReference>
<comment type="catalytic activity">
    <reaction evidence="1">
        <text>ATP + protein L-histidine = ADP + protein N-phospho-L-histidine.</text>
        <dbReference type="EC" id="2.7.13.3"/>
    </reaction>
</comment>
<feature type="domain" description="PAC" evidence="6">
    <location>
        <begin position="273"/>
        <end position="323"/>
    </location>
</feature>
<keyword evidence="3" id="KW-0597">Phosphoprotein</keyword>
<dbReference type="SUPFAM" id="SSF47384">
    <property type="entry name" value="Homodimeric domain of signal transducing histidine kinase"/>
    <property type="match status" value="1"/>
</dbReference>
<dbReference type="InterPro" id="IPR035965">
    <property type="entry name" value="PAS-like_dom_sf"/>
</dbReference>
<feature type="region of interest" description="Disordered" evidence="4">
    <location>
        <begin position="30"/>
        <end position="56"/>
    </location>
</feature>
<evidence type="ECO:0000256" key="3">
    <source>
        <dbReference type="ARBA" id="ARBA00022553"/>
    </source>
</evidence>
<dbReference type="CDD" id="cd00130">
    <property type="entry name" value="PAS"/>
    <property type="match status" value="1"/>
</dbReference>
<dbReference type="EMBL" id="SHNP01000001">
    <property type="protein sequence ID" value="MCX2972021.1"/>
    <property type="molecule type" value="Genomic_DNA"/>
</dbReference>
<dbReference type="Gene3D" id="1.10.287.130">
    <property type="match status" value="1"/>
</dbReference>
<accession>A0ABT3SPV1</accession>
<dbReference type="InterPro" id="IPR001610">
    <property type="entry name" value="PAC"/>
</dbReference>
<reference evidence="7" key="1">
    <citation type="submission" date="2019-02" db="EMBL/GenBank/DDBJ databases">
        <authorList>
            <person name="Li S.-H."/>
        </authorList>
    </citation>
    <scope>NUCLEOTIDE SEQUENCE</scope>
    <source>
        <strain evidence="7">IMCC8485</strain>
    </source>
</reference>
<dbReference type="InterPro" id="IPR004358">
    <property type="entry name" value="Sig_transdc_His_kin-like_C"/>
</dbReference>
<protein>
    <recommendedName>
        <fullName evidence="2">histidine kinase</fullName>
        <ecNumber evidence="2">2.7.13.3</ecNumber>
    </recommendedName>
</protein>
<dbReference type="NCBIfam" id="TIGR00229">
    <property type="entry name" value="sensory_box"/>
    <property type="match status" value="2"/>
</dbReference>
<dbReference type="InterPro" id="IPR000014">
    <property type="entry name" value="PAS"/>
</dbReference>